<reference evidence="2" key="1">
    <citation type="submission" date="2020-11" db="EMBL/GenBank/DDBJ databases">
        <authorList>
            <person name="Konstantinou D."/>
            <person name="Gkelis S."/>
            <person name="Popin R."/>
            <person name="Fewer D."/>
            <person name="Sivonen K."/>
        </authorList>
    </citation>
    <scope>NUCLEOTIDE SEQUENCE</scope>
    <source>
        <strain evidence="2">TAU-MAC 1115</strain>
    </source>
</reference>
<keyword evidence="3" id="KW-1185">Reference proteome</keyword>
<comment type="caution">
    <text evidence="2">The sequence shown here is derived from an EMBL/GenBank/DDBJ whole genome shotgun (WGS) entry which is preliminary data.</text>
</comment>
<gene>
    <name evidence="2" type="ORF">IXB50_02910</name>
</gene>
<accession>A0A947GGX9</accession>
<feature type="compositionally biased region" description="Polar residues" evidence="1">
    <location>
        <begin position="11"/>
        <end position="22"/>
    </location>
</feature>
<protein>
    <submittedName>
        <fullName evidence="2">Uncharacterized protein</fullName>
    </submittedName>
</protein>
<sequence>MTNLDHYRPTSILNSSPQSPITQPGGGNRGPTPLKAIETRYQGCLFRSRLEARWAVFFDALEIPWEYEKEGYDLGEAGWYLPDFWLPQQQCFFEAKGGAADFSTKLKAFYLSLTLQKVVVVSSGTMGLRLDRANQTYKAEPSHTMLMFAGRAWDNWKPASHDFSQWEATLIYSFISANREMNPGKCITWEQATHLWQTYEGRRHMVATINMADIALGKEPRYTWGRFTAAGWKYSAADHPCLTFTDPSPLSAKTSLKLYQAMQLARAARF</sequence>
<evidence type="ECO:0000313" key="3">
    <source>
        <dbReference type="Proteomes" id="UP000717364"/>
    </source>
</evidence>
<organism evidence="2 3">
    <name type="scientific">Leptothoe spongobia TAU-MAC 1115</name>
    <dbReference type="NCBI Taxonomy" id="1967444"/>
    <lineage>
        <taxon>Bacteria</taxon>
        <taxon>Bacillati</taxon>
        <taxon>Cyanobacteriota</taxon>
        <taxon>Cyanophyceae</taxon>
        <taxon>Nodosilineales</taxon>
        <taxon>Cymatolegaceae</taxon>
        <taxon>Leptothoe</taxon>
        <taxon>Leptothoe spongobia</taxon>
    </lineage>
</organism>
<dbReference type="Proteomes" id="UP000717364">
    <property type="component" value="Unassembled WGS sequence"/>
</dbReference>
<feature type="region of interest" description="Disordered" evidence="1">
    <location>
        <begin position="1"/>
        <end position="33"/>
    </location>
</feature>
<reference evidence="2" key="2">
    <citation type="journal article" date="2021" name="Mar. Drugs">
        <title>Genome Reduction and Secondary Metabolism of the Marine Sponge-Associated Cyanobacterium Leptothoe.</title>
        <authorList>
            <person name="Konstantinou D."/>
            <person name="Popin R.V."/>
            <person name="Fewer D.P."/>
            <person name="Sivonen K."/>
            <person name="Gkelis S."/>
        </authorList>
    </citation>
    <scope>NUCLEOTIDE SEQUENCE</scope>
    <source>
        <strain evidence="2">TAU-MAC 1115</strain>
    </source>
</reference>
<evidence type="ECO:0000256" key="1">
    <source>
        <dbReference type="SAM" id="MobiDB-lite"/>
    </source>
</evidence>
<dbReference type="AlphaFoldDB" id="A0A947GGX9"/>
<dbReference type="EMBL" id="JADOES010000004">
    <property type="protein sequence ID" value="MBT9314368.1"/>
    <property type="molecule type" value="Genomic_DNA"/>
</dbReference>
<name>A0A947GGX9_9CYAN</name>
<dbReference type="RefSeq" id="WP_215607440.1">
    <property type="nucleotide sequence ID" value="NZ_JADOES010000004.1"/>
</dbReference>
<evidence type="ECO:0000313" key="2">
    <source>
        <dbReference type="EMBL" id="MBT9314368.1"/>
    </source>
</evidence>
<dbReference type="Gene3D" id="3.40.91.30">
    <property type="match status" value="1"/>
</dbReference>
<proteinExistence type="predicted"/>